<dbReference type="Pfam" id="PF01064">
    <property type="entry name" value="Activin_recp"/>
    <property type="match status" value="1"/>
</dbReference>
<evidence type="ECO:0000256" key="10">
    <source>
        <dbReference type="ARBA" id="ARBA00023136"/>
    </source>
</evidence>
<dbReference type="Gene3D" id="2.10.60.10">
    <property type="entry name" value="CD59"/>
    <property type="match status" value="1"/>
</dbReference>
<organism evidence="14">
    <name type="scientific">Homalodisca liturata</name>
    <dbReference type="NCBI Taxonomy" id="320908"/>
    <lineage>
        <taxon>Eukaryota</taxon>
        <taxon>Metazoa</taxon>
        <taxon>Ecdysozoa</taxon>
        <taxon>Arthropoda</taxon>
        <taxon>Hexapoda</taxon>
        <taxon>Insecta</taxon>
        <taxon>Pterygota</taxon>
        <taxon>Neoptera</taxon>
        <taxon>Paraneoptera</taxon>
        <taxon>Hemiptera</taxon>
        <taxon>Auchenorrhyncha</taxon>
        <taxon>Membracoidea</taxon>
        <taxon>Cicadellidae</taxon>
        <taxon>Cicadellinae</taxon>
        <taxon>Proconiini</taxon>
        <taxon>Homalodisca</taxon>
    </lineage>
</organism>
<gene>
    <name evidence="14" type="ORF">g.38076</name>
</gene>
<keyword evidence="9" id="KW-1133">Transmembrane helix</keyword>
<evidence type="ECO:0000256" key="4">
    <source>
        <dbReference type="ARBA" id="ARBA00022692"/>
    </source>
</evidence>
<evidence type="ECO:0000256" key="3">
    <source>
        <dbReference type="ARBA" id="ARBA00022679"/>
    </source>
</evidence>
<dbReference type="GO" id="GO:0071363">
    <property type="term" value="P:cellular response to growth factor stimulus"/>
    <property type="evidence" value="ECO:0007669"/>
    <property type="project" value="TreeGrafter"/>
</dbReference>
<evidence type="ECO:0000256" key="1">
    <source>
        <dbReference type="ARBA" id="ARBA00004167"/>
    </source>
</evidence>
<dbReference type="SUPFAM" id="SSF57302">
    <property type="entry name" value="Snake toxin-like"/>
    <property type="match status" value="1"/>
</dbReference>
<keyword evidence="10" id="KW-0472">Membrane</keyword>
<feature type="signal peptide" evidence="12">
    <location>
        <begin position="1"/>
        <end position="24"/>
    </location>
</feature>
<dbReference type="GO" id="GO:0005524">
    <property type="term" value="F:ATP binding"/>
    <property type="evidence" value="ECO:0007669"/>
    <property type="project" value="UniProtKB-KW"/>
</dbReference>
<keyword evidence="11" id="KW-0675">Receptor</keyword>
<dbReference type="GO" id="GO:0017002">
    <property type="term" value="F:activin receptor activity"/>
    <property type="evidence" value="ECO:0007669"/>
    <property type="project" value="TreeGrafter"/>
</dbReference>
<evidence type="ECO:0000256" key="12">
    <source>
        <dbReference type="SAM" id="SignalP"/>
    </source>
</evidence>
<evidence type="ECO:0000259" key="13">
    <source>
        <dbReference type="Pfam" id="PF01064"/>
    </source>
</evidence>
<comment type="subcellular location">
    <subcellularLocation>
        <location evidence="1">Membrane</location>
        <topology evidence="1">Single-pass membrane protein</topology>
    </subcellularLocation>
</comment>
<protein>
    <recommendedName>
        <fullName evidence="13">Activin types I and II receptor domain-containing protein</fullName>
    </recommendedName>
</protein>
<keyword evidence="4" id="KW-0812">Transmembrane</keyword>
<dbReference type="EMBL" id="GECU01029709">
    <property type="protein sequence ID" value="JAS77997.1"/>
    <property type="molecule type" value="Transcribed_RNA"/>
</dbReference>
<dbReference type="InterPro" id="IPR000472">
    <property type="entry name" value="Activin_recp"/>
</dbReference>
<accession>A0A1B6HTJ4</accession>
<feature type="chain" id="PRO_5008584679" description="Activin types I and II receptor domain-containing protein" evidence="12">
    <location>
        <begin position="25"/>
        <end position="163"/>
    </location>
</feature>
<evidence type="ECO:0000313" key="14">
    <source>
        <dbReference type="EMBL" id="JAS77997.1"/>
    </source>
</evidence>
<evidence type="ECO:0000256" key="7">
    <source>
        <dbReference type="ARBA" id="ARBA00022777"/>
    </source>
</evidence>
<keyword evidence="8" id="KW-0067">ATP-binding</keyword>
<keyword evidence="7" id="KW-0418">Kinase</keyword>
<dbReference type="CDD" id="cd23615">
    <property type="entry name" value="TFP_LU_ECD_ACVR2"/>
    <property type="match status" value="1"/>
</dbReference>
<feature type="non-terminal residue" evidence="14">
    <location>
        <position position="163"/>
    </location>
</feature>
<dbReference type="GO" id="GO:0048179">
    <property type="term" value="C:activin receptor complex"/>
    <property type="evidence" value="ECO:0007669"/>
    <property type="project" value="TreeGrafter"/>
</dbReference>
<feature type="domain" description="Activin types I and II receptor" evidence="13">
    <location>
        <begin position="38"/>
        <end position="119"/>
    </location>
</feature>
<dbReference type="InterPro" id="IPR045860">
    <property type="entry name" value="Snake_toxin-like_sf"/>
</dbReference>
<keyword evidence="6" id="KW-0547">Nucleotide-binding</keyword>
<dbReference type="AlphaFoldDB" id="A0A1B6HTJ4"/>
<evidence type="ECO:0000256" key="2">
    <source>
        <dbReference type="ARBA" id="ARBA00022527"/>
    </source>
</evidence>
<evidence type="ECO:0000256" key="9">
    <source>
        <dbReference type="ARBA" id="ARBA00022989"/>
    </source>
</evidence>
<proteinExistence type="predicted"/>
<evidence type="ECO:0000256" key="11">
    <source>
        <dbReference type="ARBA" id="ARBA00023170"/>
    </source>
</evidence>
<sequence length="163" mass="18099">MAVVHWVVISVALCISLGWGAGHAIVVTTRCEFYNDTICSDSSGGCNQTVECEPPEQEKRTHCYVLWQNDSSGKPFIKLKGCFLNNADCFDQPRCVEKRGELKKQLMFCCCEGDMCNRDFTWEPQPSTAPTIDTGVVQVRPHNLHMTVVYTLLPVVALGVAVI</sequence>
<evidence type="ECO:0000256" key="8">
    <source>
        <dbReference type="ARBA" id="ARBA00022840"/>
    </source>
</evidence>
<dbReference type="InterPro" id="IPR000333">
    <property type="entry name" value="TGFB_receptor"/>
</dbReference>
<evidence type="ECO:0000256" key="5">
    <source>
        <dbReference type="ARBA" id="ARBA00022729"/>
    </source>
</evidence>
<dbReference type="PANTHER" id="PTHR23255:SF98">
    <property type="entry name" value="SERINE_THREONINE-PROTEIN KINASE RECEPTOR"/>
    <property type="match status" value="1"/>
</dbReference>
<reference evidence="14" key="1">
    <citation type="submission" date="2015-11" db="EMBL/GenBank/DDBJ databases">
        <title>De novo transcriptome assembly of four potential Pierce s Disease insect vectors from Arizona vineyards.</title>
        <authorList>
            <person name="Tassone E.E."/>
        </authorList>
    </citation>
    <scope>NUCLEOTIDE SEQUENCE</scope>
</reference>
<name>A0A1B6HTJ4_9HEMI</name>
<keyword evidence="2" id="KW-0723">Serine/threonine-protein kinase</keyword>
<keyword evidence="3" id="KW-0808">Transferase</keyword>
<dbReference type="PANTHER" id="PTHR23255">
    <property type="entry name" value="TRANSFORMING GROWTH FACTOR-BETA RECEPTOR TYPE I AND II"/>
    <property type="match status" value="1"/>
</dbReference>
<dbReference type="GO" id="GO:0048185">
    <property type="term" value="F:activin binding"/>
    <property type="evidence" value="ECO:0007669"/>
    <property type="project" value="TreeGrafter"/>
</dbReference>
<keyword evidence="5 12" id="KW-0732">Signal</keyword>
<evidence type="ECO:0000256" key="6">
    <source>
        <dbReference type="ARBA" id="ARBA00022741"/>
    </source>
</evidence>